<feature type="domain" description="HTH araC/xylS-type" evidence="4">
    <location>
        <begin position="212"/>
        <end position="309"/>
    </location>
</feature>
<name>A0ABZ2MC43_9BACT</name>
<dbReference type="InterPro" id="IPR018062">
    <property type="entry name" value="HTH_AraC-typ_CS"/>
</dbReference>
<sequence>MPPSHPAPSLERDDPRARVLERLAALGEMATLRGAASTAAVPGARLLAYACGARERIDRVEVHSSWLIFVLEGHKRIDRKASHVLRAGDAYLLPQGVPMGVTNVPDGASRRYRSLGVEIPGDAHALVRRHHPNLVRDAGAWLTDAHRMGRTLRASLAALQALAHVCETFLDPAAHPRLLHHRIEGLLLALLMDEATPRASVARAQAATNVAHAVRNLVRGAPDVAWPAAGVARSLGVSAATLRRRLAAEGTTLRALVLEERLELARVLLCDGRLGVTEIALRCGYTSPGKFTRQFVRRFGMSPSRARGTSSHR</sequence>
<dbReference type="Gene3D" id="1.10.10.60">
    <property type="entry name" value="Homeodomain-like"/>
    <property type="match status" value="1"/>
</dbReference>
<dbReference type="EMBL" id="CP089984">
    <property type="protein sequence ID" value="WXB20060.1"/>
    <property type="molecule type" value="Genomic_DNA"/>
</dbReference>
<keyword evidence="1" id="KW-0805">Transcription regulation</keyword>
<accession>A0ABZ2MC43</accession>
<evidence type="ECO:0000256" key="3">
    <source>
        <dbReference type="ARBA" id="ARBA00023163"/>
    </source>
</evidence>
<dbReference type="RefSeq" id="WP_394829660.1">
    <property type="nucleotide sequence ID" value="NZ_CP089984.1"/>
</dbReference>
<dbReference type="PROSITE" id="PS00041">
    <property type="entry name" value="HTH_ARAC_FAMILY_1"/>
    <property type="match status" value="1"/>
</dbReference>
<dbReference type="PANTHER" id="PTHR47894:SF4">
    <property type="entry name" value="HTH-TYPE TRANSCRIPTIONAL REGULATOR GADX"/>
    <property type="match status" value="1"/>
</dbReference>
<dbReference type="SMART" id="SM00342">
    <property type="entry name" value="HTH_ARAC"/>
    <property type="match status" value="1"/>
</dbReference>
<evidence type="ECO:0000259" key="4">
    <source>
        <dbReference type="PROSITE" id="PS01124"/>
    </source>
</evidence>
<dbReference type="PROSITE" id="PS01124">
    <property type="entry name" value="HTH_ARAC_FAMILY_2"/>
    <property type="match status" value="1"/>
</dbReference>
<evidence type="ECO:0000256" key="2">
    <source>
        <dbReference type="ARBA" id="ARBA00023125"/>
    </source>
</evidence>
<evidence type="ECO:0000313" key="5">
    <source>
        <dbReference type="EMBL" id="WXB20060.1"/>
    </source>
</evidence>
<keyword evidence="3" id="KW-0804">Transcription</keyword>
<keyword evidence="2" id="KW-0238">DNA-binding</keyword>
<dbReference type="InterPro" id="IPR020449">
    <property type="entry name" value="Tscrpt_reg_AraC-type_HTH"/>
</dbReference>
<dbReference type="PRINTS" id="PR00032">
    <property type="entry name" value="HTHARAC"/>
</dbReference>
<reference evidence="5 6" key="1">
    <citation type="submission" date="2021-12" db="EMBL/GenBank/DDBJ databases">
        <title>Discovery of the Pendulisporaceae a myxobacterial family with distinct sporulation behavior and unique specialized metabolism.</title>
        <authorList>
            <person name="Garcia R."/>
            <person name="Popoff A."/>
            <person name="Bader C.D."/>
            <person name="Loehr J."/>
            <person name="Walesch S."/>
            <person name="Walt C."/>
            <person name="Boldt J."/>
            <person name="Bunk B."/>
            <person name="Haeckl F.J.F.P.J."/>
            <person name="Gunesch A.P."/>
            <person name="Birkelbach J."/>
            <person name="Nuebel U."/>
            <person name="Pietschmann T."/>
            <person name="Bach T."/>
            <person name="Mueller R."/>
        </authorList>
    </citation>
    <scope>NUCLEOTIDE SEQUENCE [LARGE SCALE GENOMIC DNA]</scope>
    <source>
        <strain evidence="5 6">MSr11954</strain>
    </source>
</reference>
<organism evidence="5 6">
    <name type="scientific">Pendulispora albinea</name>
    <dbReference type="NCBI Taxonomy" id="2741071"/>
    <lineage>
        <taxon>Bacteria</taxon>
        <taxon>Pseudomonadati</taxon>
        <taxon>Myxococcota</taxon>
        <taxon>Myxococcia</taxon>
        <taxon>Myxococcales</taxon>
        <taxon>Sorangiineae</taxon>
        <taxon>Pendulisporaceae</taxon>
        <taxon>Pendulispora</taxon>
    </lineage>
</organism>
<proteinExistence type="predicted"/>
<dbReference type="InterPro" id="IPR009057">
    <property type="entry name" value="Homeodomain-like_sf"/>
</dbReference>
<dbReference type="SUPFAM" id="SSF46689">
    <property type="entry name" value="Homeodomain-like"/>
    <property type="match status" value="1"/>
</dbReference>
<dbReference type="InterPro" id="IPR018060">
    <property type="entry name" value="HTH_AraC"/>
</dbReference>
<evidence type="ECO:0000256" key="1">
    <source>
        <dbReference type="ARBA" id="ARBA00023015"/>
    </source>
</evidence>
<keyword evidence="6" id="KW-1185">Reference proteome</keyword>
<dbReference type="Pfam" id="PF12833">
    <property type="entry name" value="HTH_18"/>
    <property type="match status" value="1"/>
</dbReference>
<gene>
    <name evidence="5" type="ORF">LZC94_22900</name>
</gene>
<dbReference type="Proteomes" id="UP001370348">
    <property type="component" value="Chromosome"/>
</dbReference>
<evidence type="ECO:0000313" key="6">
    <source>
        <dbReference type="Proteomes" id="UP001370348"/>
    </source>
</evidence>
<dbReference type="PANTHER" id="PTHR47894">
    <property type="entry name" value="HTH-TYPE TRANSCRIPTIONAL REGULATOR GADX"/>
    <property type="match status" value="1"/>
</dbReference>
<protein>
    <submittedName>
        <fullName evidence="5">AraC family transcriptional regulator</fullName>
    </submittedName>
</protein>